<dbReference type="SUPFAM" id="SSF48371">
    <property type="entry name" value="ARM repeat"/>
    <property type="match status" value="2"/>
</dbReference>
<protein>
    <submittedName>
        <fullName evidence="3">Uncharacterized protein</fullName>
    </submittedName>
</protein>
<comment type="caution">
    <text evidence="3">The sequence shown here is derived from an EMBL/GenBank/DDBJ whole genome shotgun (WGS) entry which is preliminary data.</text>
</comment>
<dbReference type="Gene3D" id="1.25.40.20">
    <property type="entry name" value="Ankyrin repeat-containing domain"/>
    <property type="match status" value="1"/>
</dbReference>
<dbReference type="SMART" id="SM00248">
    <property type="entry name" value="ANK"/>
    <property type="match status" value="1"/>
</dbReference>
<keyword evidence="1" id="KW-0040">ANK repeat</keyword>
<keyword evidence="2" id="KW-0472">Membrane</keyword>
<evidence type="ECO:0000313" key="3">
    <source>
        <dbReference type="EMBL" id="OAF71893.1"/>
    </source>
</evidence>
<evidence type="ECO:0000313" key="4">
    <source>
        <dbReference type="Proteomes" id="UP000078046"/>
    </source>
</evidence>
<dbReference type="Pfam" id="PF00023">
    <property type="entry name" value="Ank"/>
    <property type="match status" value="1"/>
</dbReference>
<dbReference type="OrthoDB" id="1683831at2759"/>
<dbReference type="InterPro" id="IPR016024">
    <property type="entry name" value="ARM-type_fold"/>
</dbReference>
<dbReference type="InterPro" id="IPR002110">
    <property type="entry name" value="Ankyrin_rpt"/>
</dbReference>
<gene>
    <name evidence="3" type="ORF">A3Q56_00331</name>
</gene>
<dbReference type="InterPro" id="IPR011989">
    <property type="entry name" value="ARM-like"/>
</dbReference>
<dbReference type="PANTHER" id="PTHR46464">
    <property type="entry name" value="ANK_REP_REGION DOMAIN-CONTAINING PROTEIN"/>
    <property type="match status" value="1"/>
</dbReference>
<evidence type="ECO:0000256" key="1">
    <source>
        <dbReference type="PROSITE-ProRule" id="PRU00023"/>
    </source>
</evidence>
<keyword evidence="4" id="KW-1185">Reference proteome</keyword>
<dbReference type="PROSITE" id="PS50088">
    <property type="entry name" value="ANK_REPEAT"/>
    <property type="match status" value="1"/>
</dbReference>
<sequence length="1130" mass="130073">MINQDYDEKGFDHVHNATVKGFVKSIEKFILTDANELEKVTRDGLQSTPLLLAAQYDHLDVFKLLVTLGANLNHVNTKSCGIIDICVEHESFNVIFYMINVWKAQNDNLNESVEKSKSTEKYQNIFQKLINTLESSIQHQSKIVASSSKIILEILNRPTNEACYDEMMSLNLLETLIQVLNSAEKCMIENIKINNEEVLSMYPLINILLKLCYTLITYANNIQRKCYKQEKSNLPEIKKLQKLKNVITNKVTTQISQNKPILLKNEIIGVNIDIMIRLYKSESFQVFVNFLNVTKQMVATSRLYDENALLLMSILNIVTERSKKDIDHVEHLNIAKYVNRKQRHVYKTTRRIIKDIKLYIYYIILLLIVISFFIWNEYFFRETSLELEALHYQNIGWMTLSKINCMATLSEILQIYIGFFEQVRCIQKKENLKNTSSDVRQFKDTLEKEMKKIHTIGNNLPDEISDGDSHSTNSHYENENEITNDEPLIYSINKIIRYNLKLILNLVTCNWEYQTSACADGKIIQMLKILLSAKMLTERNVNKSLIESICECIRQLTWKNKINQNKFFDTFNVFKPILRIIKQHRNNLKMQIMAVNVIEALIVDNEKNQEIGRDLGLIYILLQLMSIKSFVSNNSPTKKGQYAKKLSFSYKTSKREISSDSVEQELKKKNLYERSTITLWELGGTNIETQYLMASLIGVSRLINLLSLQSAQLQYIGSKGLGVLSTLSCDCSLSSQPIIESNGVFSLIKLMKSNNHSIVLQSVKTLGCLCIDIGYIPNERIQNSLSLYRGIENLLALQMFCDDISIRIESGLTLSCLCLKNQLLLEKCYNNKDFDLLTYLKFFRSHVDLYESSLHRISSVSNEKTTDIKDCVDSLGTGSISESTNHQDNTIEDVLTRCISASMTIATFCYNNVTNQIKFAQYGGIHCSFFVNILNNPIIEPKFKIIVAFQSIILSRIMTGIKKVNICCIAISLLTKYLDSSEKTIILSPVADCIARLSHTRCGIKNSFVAIGIIPILCRHLTNHSEWLRRSASIALMYFSYNKSAARQMLGIFHRRESLFQVMQHYTKEKVFGKYFTEMWFQKNLRHFSFKQDKKWLKNLLTSEMNVNTSAKILSIKVVNTDTENSEKSD</sequence>
<dbReference type="Proteomes" id="UP000078046">
    <property type="component" value="Unassembled WGS sequence"/>
</dbReference>
<dbReference type="PANTHER" id="PTHR46464:SF2">
    <property type="entry name" value="ANKYRIN AND ARMADILLO REPEAT-CONTAINING PROTEIN"/>
    <property type="match status" value="1"/>
</dbReference>
<feature type="transmembrane region" description="Helical" evidence="2">
    <location>
        <begin position="199"/>
        <end position="219"/>
    </location>
</feature>
<keyword evidence="2" id="KW-0812">Transmembrane</keyword>
<accession>A0A177BDW0</accession>
<evidence type="ECO:0000256" key="2">
    <source>
        <dbReference type="SAM" id="Phobius"/>
    </source>
</evidence>
<feature type="transmembrane region" description="Helical" evidence="2">
    <location>
        <begin position="358"/>
        <end position="375"/>
    </location>
</feature>
<dbReference type="SUPFAM" id="SSF48403">
    <property type="entry name" value="Ankyrin repeat"/>
    <property type="match status" value="1"/>
</dbReference>
<dbReference type="Gene3D" id="1.25.10.10">
    <property type="entry name" value="Leucine-rich Repeat Variant"/>
    <property type="match status" value="2"/>
</dbReference>
<dbReference type="PROSITE" id="PS50297">
    <property type="entry name" value="ANK_REP_REGION"/>
    <property type="match status" value="1"/>
</dbReference>
<keyword evidence="2" id="KW-1133">Transmembrane helix</keyword>
<dbReference type="AlphaFoldDB" id="A0A177BDW0"/>
<dbReference type="InterPro" id="IPR036770">
    <property type="entry name" value="Ankyrin_rpt-contain_sf"/>
</dbReference>
<feature type="repeat" description="ANK" evidence="1">
    <location>
        <begin position="45"/>
        <end position="77"/>
    </location>
</feature>
<proteinExistence type="predicted"/>
<dbReference type="InterPro" id="IPR043379">
    <property type="entry name" value="ANKAR"/>
</dbReference>
<dbReference type="EMBL" id="LWCA01000016">
    <property type="protein sequence ID" value="OAF71893.1"/>
    <property type="molecule type" value="Genomic_DNA"/>
</dbReference>
<name>A0A177BDW0_9BILA</name>
<reference evidence="3 4" key="1">
    <citation type="submission" date="2016-04" db="EMBL/GenBank/DDBJ databases">
        <title>The genome of Intoshia linei affirms orthonectids as highly simplified spiralians.</title>
        <authorList>
            <person name="Mikhailov K.V."/>
            <person name="Slusarev G.S."/>
            <person name="Nikitin M.A."/>
            <person name="Logacheva M.D."/>
            <person name="Penin A."/>
            <person name="Aleoshin V."/>
            <person name="Panchin Y.V."/>
        </authorList>
    </citation>
    <scope>NUCLEOTIDE SEQUENCE [LARGE SCALE GENOMIC DNA]</scope>
    <source>
        <strain evidence="3">Intl2013</strain>
        <tissue evidence="3">Whole animal</tissue>
    </source>
</reference>
<organism evidence="3 4">
    <name type="scientific">Intoshia linei</name>
    <dbReference type="NCBI Taxonomy" id="1819745"/>
    <lineage>
        <taxon>Eukaryota</taxon>
        <taxon>Metazoa</taxon>
        <taxon>Spiralia</taxon>
        <taxon>Lophotrochozoa</taxon>
        <taxon>Mesozoa</taxon>
        <taxon>Orthonectida</taxon>
        <taxon>Rhopaluridae</taxon>
        <taxon>Intoshia</taxon>
    </lineage>
</organism>